<dbReference type="EMBL" id="UZAI01016941">
    <property type="protein sequence ID" value="VDP18390.1"/>
    <property type="molecule type" value="Genomic_DNA"/>
</dbReference>
<keyword evidence="3" id="KW-1185">Reference proteome</keyword>
<accession>A0A183MHE9</accession>
<proteinExistence type="predicted"/>
<name>A0A183MHE9_9TREM</name>
<dbReference type="AlphaFoldDB" id="A0A183MHE9"/>
<reference evidence="2 3" key="1">
    <citation type="submission" date="2018-11" db="EMBL/GenBank/DDBJ databases">
        <authorList>
            <consortium name="Pathogen Informatics"/>
        </authorList>
    </citation>
    <scope>NUCLEOTIDE SEQUENCE [LARGE SCALE GENOMIC DNA]</scope>
    <source>
        <strain evidence="2 3">Zambia</strain>
    </source>
</reference>
<gene>
    <name evidence="2" type="ORF">SMRZ_LOCUS15474</name>
</gene>
<feature type="region of interest" description="Disordered" evidence="1">
    <location>
        <begin position="57"/>
        <end position="81"/>
    </location>
</feature>
<evidence type="ECO:0000256" key="1">
    <source>
        <dbReference type="SAM" id="MobiDB-lite"/>
    </source>
</evidence>
<organism evidence="2 3">
    <name type="scientific">Schistosoma margrebowiei</name>
    <dbReference type="NCBI Taxonomy" id="48269"/>
    <lineage>
        <taxon>Eukaryota</taxon>
        <taxon>Metazoa</taxon>
        <taxon>Spiralia</taxon>
        <taxon>Lophotrochozoa</taxon>
        <taxon>Platyhelminthes</taxon>
        <taxon>Trematoda</taxon>
        <taxon>Digenea</taxon>
        <taxon>Strigeidida</taxon>
        <taxon>Schistosomatoidea</taxon>
        <taxon>Schistosomatidae</taxon>
        <taxon>Schistosoma</taxon>
    </lineage>
</organism>
<evidence type="ECO:0000313" key="3">
    <source>
        <dbReference type="Proteomes" id="UP000277204"/>
    </source>
</evidence>
<protein>
    <submittedName>
        <fullName evidence="2">Uncharacterized protein</fullName>
    </submittedName>
</protein>
<feature type="compositionally biased region" description="Low complexity" evidence="1">
    <location>
        <begin position="66"/>
        <end position="81"/>
    </location>
</feature>
<sequence>MNKGYILNEDSLCFCRKSLSLSSLSPSSSSASLSGSGSCDVPLTTSSVTYSISGLSTNDHLPTPYSFSSSSILSSSLSKYD</sequence>
<dbReference type="Proteomes" id="UP000277204">
    <property type="component" value="Unassembled WGS sequence"/>
</dbReference>
<evidence type="ECO:0000313" key="2">
    <source>
        <dbReference type="EMBL" id="VDP18390.1"/>
    </source>
</evidence>